<dbReference type="Proteomes" id="UP001530400">
    <property type="component" value="Unassembled WGS sequence"/>
</dbReference>
<keyword evidence="2" id="KW-1185">Reference proteome</keyword>
<comment type="caution">
    <text evidence="1">The sequence shown here is derived from an EMBL/GenBank/DDBJ whole genome shotgun (WGS) entry which is preliminary data.</text>
</comment>
<organism evidence="1 2">
    <name type="scientific">Cyclotella atomus</name>
    <dbReference type="NCBI Taxonomy" id="382360"/>
    <lineage>
        <taxon>Eukaryota</taxon>
        <taxon>Sar</taxon>
        <taxon>Stramenopiles</taxon>
        <taxon>Ochrophyta</taxon>
        <taxon>Bacillariophyta</taxon>
        <taxon>Coscinodiscophyceae</taxon>
        <taxon>Thalassiosirophycidae</taxon>
        <taxon>Stephanodiscales</taxon>
        <taxon>Stephanodiscaceae</taxon>
        <taxon>Cyclotella</taxon>
    </lineage>
</organism>
<sequence length="89" mass="10056">MIYGQDTSYSSTSKYMYSHDAIAAFESRYRKVYEFVSFESIPSPLEMLVTSKDINSNAKTSSLTVGGSITSIPRSCYFSRQRSKTQVQL</sequence>
<name>A0ABD3MM63_9STRA</name>
<proteinExistence type="predicted"/>
<accession>A0ABD3MM63</accession>
<gene>
    <name evidence="1" type="ORF">ACHAWO_001971</name>
</gene>
<dbReference type="EMBL" id="JALLPJ020001409">
    <property type="protein sequence ID" value="KAL3765009.1"/>
    <property type="molecule type" value="Genomic_DNA"/>
</dbReference>
<reference evidence="1 2" key="1">
    <citation type="submission" date="2024-10" db="EMBL/GenBank/DDBJ databases">
        <title>Updated reference genomes for cyclostephanoid diatoms.</title>
        <authorList>
            <person name="Roberts W.R."/>
            <person name="Alverson A.J."/>
        </authorList>
    </citation>
    <scope>NUCLEOTIDE SEQUENCE [LARGE SCALE GENOMIC DNA]</scope>
    <source>
        <strain evidence="1 2">AJA010-31</strain>
    </source>
</reference>
<dbReference type="AlphaFoldDB" id="A0ABD3MM63"/>
<evidence type="ECO:0000313" key="2">
    <source>
        <dbReference type="Proteomes" id="UP001530400"/>
    </source>
</evidence>
<protein>
    <submittedName>
        <fullName evidence="1">Uncharacterized protein</fullName>
    </submittedName>
</protein>
<evidence type="ECO:0000313" key="1">
    <source>
        <dbReference type="EMBL" id="KAL3765009.1"/>
    </source>
</evidence>